<accession>A0A846X484</accession>
<gene>
    <name evidence="2" type="ORF">HF999_19090</name>
</gene>
<dbReference type="Proteomes" id="UP000582646">
    <property type="component" value="Unassembled WGS sequence"/>
</dbReference>
<reference evidence="2 3" key="1">
    <citation type="submission" date="2020-04" db="EMBL/GenBank/DDBJ databases">
        <title>MicrobeNet Type strains.</title>
        <authorList>
            <person name="Nicholson A.C."/>
        </authorList>
    </citation>
    <scope>NUCLEOTIDE SEQUENCE [LARGE SCALE GENOMIC DNA]</scope>
    <source>
        <strain evidence="2 3">DSM 44113</strain>
    </source>
</reference>
<dbReference type="Gene3D" id="3.40.50.720">
    <property type="entry name" value="NAD(P)-binding Rossmann-like Domain"/>
    <property type="match status" value="1"/>
</dbReference>
<proteinExistence type="predicted"/>
<evidence type="ECO:0000313" key="3">
    <source>
        <dbReference type="Proteomes" id="UP000582646"/>
    </source>
</evidence>
<dbReference type="PANTHER" id="PTHR43355:SF2">
    <property type="entry name" value="FLAVIN REDUCTASE (NADPH)"/>
    <property type="match status" value="1"/>
</dbReference>
<dbReference type="InterPro" id="IPR051606">
    <property type="entry name" value="Polyketide_Oxido-like"/>
</dbReference>
<dbReference type="Pfam" id="PF13460">
    <property type="entry name" value="NAD_binding_10"/>
    <property type="match status" value="1"/>
</dbReference>
<comment type="caution">
    <text evidence="2">The sequence shown here is derived from an EMBL/GenBank/DDBJ whole genome shotgun (WGS) entry which is preliminary data.</text>
</comment>
<dbReference type="AlphaFoldDB" id="A0A846X484"/>
<dbReference type="SUPFAM" id="SSF51735">
    <property type="entry name" value="NAD(P)-binding Rossmann-fold domains"/>
    <property type="match status" value="1"/>
</dbReference>
<evidence type="ECO:0000259" key="1">
    <source>
        <dbReference type="Pfam" id="PF13460"/>
    </source>
</evidence>
<dbReference type="PANTHER" id="PTHR43355">
    <property type="entry name" value="FLAVIN REDUCTASE (NADPH)"/>
    <property type="match status" value="1"/>
</dbReference>
<name>A0A846X484_9ACTN</name>
<keyword evidence="3" id="KW-1185">Reference proteome</keyword>
<dbReference type="GO" id="GO:0004074">
    <property type="term" value="F:biliverdin reductase [NAD(P)H] activity"/>
    <property type="evidence" value="ECO:0007669"/>
    <property type="project" value="TreeGrafter"/>
</dbReference>
<evidence type="ECO:0000313" key="2">
    <source>
        <dbReference type="EMBL" id="NKY20467.1"/>
    </source>
</evidence>
<protein>
    <submittedName>
        <fullName evidence="2">NAD(P)H-binding protein</fullName>
    </submittedName>
</protein>
<dbReference type="InterPro" id="IPR016040">
    <property type="entry name" value="NAD(P)-bd_dom"/>
</dbReference>
<dbReference type="EMBL" id="JAAXOQ010000033">
    <property type="protein sequence ID" value="NKY20467.1"/>
    <property type="molecule type" value="Genomic_DNA"/>
</dbReference>
<dbReference type="GO" id="GO:0042602">
    <property type="term" value="F:riboflavin reductase (NADPH) activity"/>
    <property type="evidence" value="ECO:0007669"/>
    <property type="project" value="TreeGrafter"/>
</dbReference>
<organism evidence="2 3">
    <name type="scientific">Tsukamurella spumae</name>
    <dbReference type="NCBI Taxonomy" id="44753"/>
    <lineage>
        <taxon>Bacteria</taxon>
        <taxon>Bacillati</taxon>
        <taxon>Actinomycetota</taxon>
        <taxon>Actinomycetes</taxon>
        <taxon>Mycobacteriales</taxon>
        <taxon>Tsukamurellaceae</taxon>
        <taxon>Tsukamurella</taxon>
    </lineage>
</organism>
<sequence>MKISIIGASAGVGLETVERALARGHAVTTLSRSEVALPESDRLTMVLGSATEKADLRRAITGADAVIVALGTGTSTKATTLFSDAGRLLVELQREEAIAAPLIVLTGFGAGESGDYVGFAGKLVFRFVLNKVYKDKTLMEELITASDVNWEIVRPGLLKNKPLTEQYRAETRLYKGIGIGSINRADVADFMVKQAEDPTLAKNYVALSNT</sequence>
<dbReference type="InterPro" id="IPR036291">
    <property type="entry name" value="NAD(P)-bd_dom_sf"/>
</dbReference>
<dbReference type="RefSeq" id="WP_168547405.1">
    <property type="nucleotide sequence ID" value="NZ_BAAAKS010000023.1"/>
</dbReference>
<feature type="domain" description="NAD(P)-binding" evidence="1">
    <location>
        <begin position="7"/>
        <end position="198"/>
    </location>
</feature>